<evidence type="ECO:0000313" key="2">
    <source>
        <dbReference type="Proteomes" id="UP001586593"/>
    </source>
</evidence>
<keyword evidence="2" id="KW-1185">Reference proteome</keyword>
<sequence>MMFLSRSMLKRPARVLVHGRQPPHLSLRAESAQRRWNSARPSPTSQFYKTFTRPVAKCLLLALFTYQVTYWAWLKLEQDEIKAEREAEIAKLEAQVQSLQAAQKN</sequence>
<dbReference type="EMBL" id="JAZHXJ010000047">
    <property type="protein sequence ID" value="KAL1879078.1"/>
    <property type="molecule type" value="Genomic_DNA"/>
</dbReference>
<evidence type="ECO:0008006" key="3">
    <source>
        <dbReference type="Google" id="ProtNLM"/>
    </source>
</evidence>
<organism evidence="1 2">
    <name type="scientific">Phialemonium thermophilum</name>
    <dbReference type="NCBI Taxonomy" id="223376"/>
    <lineage>
        <taxon>Eukaryota</taxon>
        <taxon>Fungi</taxon>
        <taxon>Dikarya</taxon>
        <taxon>Ascomycota</taxon>
        <taxon>Pezizomycotina</taxon>
        <taxon>Sordariomycetes</taxon>
        <taxon>Sordariomycetidae</taxon>
        <taxon>Cephalothecales</taxon>
        <taxon>Cephalothecaceae</taxon>
        <taxon>Phialemonium</taxon>
    </lineage>
</organism>
<accession>A0ABR3XSZ8</accession>
<comment type="caution">
    <text evidence="1">The sequence shown here is derived from an EMBL/GenBank/DDBJ whole genome shotgun (WGS) entry which is preliminary data.</text>
</comment>
<proteinExistence type="predicted"/>
<gene>
    <name evidence="1" type="ORF">VTK73DRAFT_7404</name>
</gene>
<evidence type="ECO:0000313" key="1">
    <source>
        <dbReference type="EMBL" id="KAL1879078.1"/>
    </source>
</evidence>
<dbReference type="Proteomes" id="UP001586593">
    <property type="component" value="Unassembled WGS sequence"/>
</dbReference>
<protein>
    <recommendedName>
        <fullName evidence="3">Inner membrane assembly complex subunit 17</fullName>
    </recommendedName>
</protein>
<name>A0ABR3XSZ8_9PEZI</name>
<reference evidence="1 2" key="1">
    <citation type="journal article" date="2024" name="Commun. Biol.">
        <title>Comparative genomic analysis of thermophilic fungi reveals convergent evolutionary adaptations and gene losses.</title>
        <authorList>
            <person name="Steindorff A.S."/>
            <person name="Aguilar-Pontes M.V."/>
            <person name="Robinson A.J."/>
            <person name="Andreopoulos B."/>
            <person name="LaButti K."/>
            <person name="Kuo A."/>
            <person name="Mondo S."/>
            <person name="Riley R."/>
            <person name="Otillar R."/>
            <person name="Haridas S."/>
            <person name="Lipzen A."/>
            <person name="Grimwood J."/>
            <person name="Schmutz J."/>
            <person name="Clum A."/>
            <person name="Reid I.D."/>
            <person name="Moisan M.C."/>
            <person name="Butler G."/>
            <person name="Nguyen T.T.M."/>
            <person name="Dewar K."/>
            <person name="Conant G."/>
            <person name="Drula E."/>
            <person name="Henrissat B."/>
            <person name="Hansel C."/>
            <person name="Singer S."/>
            <person name="Hutchinson M.I."/>
            <person name="de Vries R.P."/>
            <person name="Natvig D.O."/>
            <person name="Powell A.J."/>
            <person name="Tsang A."/>
            <person name="Grigoriev I.V."/>
        </authorList>
    </citation>
    <scope>NUCLEOTIDE SEQUENCE [LARGE SCALE GENOMIC DNA]</scope>
    <source>
        <strain evidence="1 2">ATCC 24622</strain>
    </source>
</reference>